<evidence type="ECO:0000256" key="5">
    <source>
        <dbReference type="ARBA" id="ARBA00023136"/>
    </source>
</evidence>
<gene>
    <name evidence="7" type="ORF">JCM21142_341</name>
</gene>
<dbReference type="EMBL" id="BAMD01000002">
    <property type="protein sequence ID" value="GAF01727.1"/>
    <property type="molecule type" value="Genomic_DNA"/>
</dbReference>
<feature type="transmembrane region" description="Helical" evidence="6">
    <location>
        <begin position="198"/>
        <end position="219"/>
    </location>
</feature>
<dbReference type="eggNOG" id="COG0392">
    <property type="taxonomic scope" value="Bacteria"/>
</dbReference>
<evidence type="ECO:0000313" key="7">
    <source>
        <dbReference type="EMBL" id="GAF01727.1"/>
    </source>
</evidence>
<dbReference type="Pfam" id="PF03706">
    <property type="entry name" value="LPG_synthase_TM"/>
    <property type="match status" value="1"/>
</dbReference>
<protein>
    <submittedName>
        <fullName evidence="7">Uncharacterized protein</fullName>
    </submittedName>
</protein>
<feature type="transmembrane region" description="Helical" evidence="6">
    <location>
        <begin position="159"/>
        <end position="177"/>
    </location>
</feature>
<keyword evidence="5 6" id="KW-0472">Membrane</keyword>
<name>W7Y1A0_9BACT</name>
<evidence type="ECO:0000256" key="1">
    <source>
        <dbReference type="ARBA" id="ARBA00004651"/>
    </source>
</evidence>
<dbReference type="AlphaFoldDB" id="W7Y1A0"/>
<comment type="subcellular location">
    <subcellularLocation>
        <location evidence="1">Cell membrane</location>
        <topology evidence="1">Multi-pass membrane protein</topology>
    </subcellularLocation>
</comment>
<evidence type="ECO:0000256" key="4">
    <source>
        <dbReference type="ARBA" id="ARBA00022989"/>
    </source>
</evidence>
<accession>W7Y1A0</accession>
<reference evidence="7 8" key="1">
    <citation type="journal article" date="2014" name="Genome Announc.">
        <title>Draft Genome Sequence of Cytophaga fermentans JCM 21142T, a Facultative Anaerobe Isolated from Marine Mud.</title>
        <authorList>
            <person name="Starns D."/>
            <person name="Oshima K."/>
            <person name="Suda W."/>
            <person name="Iino T."/>
            <person name="Yuki M."/>
            <person name="Inoue J."/>
            <person name="Kitamura K."/>
            <person name="Iida T."/>
            <person name="Darby A."/>
            <person name="Hattori M."/>
            <person name="Ohkuma M."/>
        </authorList>
    </citation>
    <scope>NUCLEOTIDE SEQUENCE [LARGE SCALE GENOMIC DNA]</scope>
    <source>
        <strain evidence="7 8">JCM 21142</strain>
    </source>
</reference>
<comment type="caution">
    <text evidence="7">The sequence shown here is derived from an EMBL/GenBank/DDBJ whole genome shotgun (WGS) entry which is preliminary data.</text>
</comment>
<organism evidence="7 8">
    <name type="scientific">Saccharicrinis fermentans DSM 9555 = JCM 21142</name>
    <dbReference type="NCBI Taxonomy" id="869213"/>
    <lineage>
        <taxon>Bacteria</taxon>
        <taxon>Pseudomonadati</taxon>
        <taxon>Bacteroidota</taxon>
        <taxon>Bacteroidia</taxon>
        <taxon>Marinilabiliales</taxon>
        <taxon>Marinilabiliaceae</taxon>
        <taxon>Saccharicrinis</taxon>
    </lineage>
</organism>
<feature type="transmembrane region" description="Helical" evidence="6">
    <location>
        <begin position="6"/>
        <end position="25"/>
    </location>
</feature>
<dbReference type="STRING" id="869213.GCA_000517085_03163"/>
<dbReference type="OrthoDB" id="1121314at2"/>
<keyword evidence="4 6" id="KW-1133">Transmembrane helix</keyword>
<keyword evidence="2" id="KW-1003">Cell membrane</keyword>
<feature type="transmembrane region" description="Helical" evidence="6">
    <location>
        <begin position="122"/>
        <end position="147"/>
    </location>
</feature>
<evidence type="ECO:0000256" key="3">
    <source>
        <dbReference type="ARBA" id="ARBA00022692"/>
    </source>
</evidence>
<dbReference type="GO" id="GO:0005886">
    <property type="term" value="C:plasma membrane"/>
    <property type="evidence" value="ECO:0007669"/>
    <property type="project" value="UniProtKB-SubCell"/>
</dbReference>
<evidence type="ECO:0000313" key="8">
    <source>
        <dbReference type="Proteomes" id="UP000019402"/>
    </source>
</evidence>
<keyword evidence="8" id="KW-1185">Reference proteome</keyword>
<feature type="transmembrane region" description="Helical" evidence="6">
    <location>
        <begin position="46"/>
        <end position="64"/>
    </location>
</feature>
<dbReference type="InterPro" id="IPR022791">
    <property type="entry name" value="L-PG_synthase/AglD"/>
</dbReference>
<evidence type="ECO:0000256" key="2">
    <source>
        <dbReference type="ARBA" id="ARBA00022475"/>
    </source>
</evidence>
<proteinExistence type="predicted"/>
<sequence length="315" mass="35697">MGSKLTKGRWGGAVIAIASFVYIAFRLHSYGDHWDAISIQNEKLKWLPWLCLVQLFLLSLNIWFESKKWQVLLRPVIRIQSALSIKMVLAGFASGIFTPAKIGEPIGRLMFLPKKEWAKATILHYLGAVIQNVIIFVVGMAGLVLSWNYFSIHLSPATWIYILALCALVIVTLVLLFHKAWVKKALLRWGYIHKIKDLVEELGSIPLWSVAPVFLYSFLRFVVYNSQLFMLLWFLGYDSLWMGIVIIPVYFMLITVAPSFFLADIGVRGSVALFVFAELGLSDVNIVLIVTVLWLLNQVVPALLGSVMVLLKKKR</sequence>
<evidence type="ECO:0000256" key="6">
    <source>
        <dbReference type="SAM" id="Phobius"/>
    </source>
</evidence>
<dbReference type="RefSeq" id="WP_027472621.1">
    <property type="nucleotide sequence ID" value="NZ_BAMD01000002.1"/>
</dbReference>
<feature type="transmembrane region" description="Helical" evidence="6">
    <location>
        <begin position="231"/>
        <end position="253"/>
    </location>
</feature>
<dbReference type="Proteomes" id="UP000019402">
    <property type="component" value="Unassembled WGS sequence"/>
</dbReference>
<keyword evidence="3 6" id="KW-0812">Transmembrane</keyword>